<dbReference type="EC" id="1.6.5.-" evidence="6"/>
<dbReference type="AlphaFoldDB" id="A0A4R7KDB5"/>
<dbReference type="Gene3D" id="3.40.50.360">
    <property type="match status" value="1"/>
</dbReference>
<dbReference type="EC" id="1.7.1.17" evidence="6"/>
<dbReference type="NCBIfam" id="NF010075">
    <property type="entry name" value="PRK13556.1"/>
    <property type="match status" value="1"/>
</dbReference>
<keyword evidence="1 6" id="KW-0285">Flavoprotein</keyword>
<keyword evidence="4 6" id="KW-0520">NAD</keyword>
<dbReference type="GO" id="GO:0009055">
    <property type="term" value="F:electron transfer activity"/>
    <property type="evidence" value="ECO:0007669"/>
    <property type="project" value="UniProtKB-UniRule"/>
</dbReference>
<dbReference type="PANTHER" id="PTHR43741:SF7">
    <property type="entry name" value="FMN-DEPENDENT NADH:QUINONE OXIDOREDUCTASE"/>
    <property type="match status" value="1"/>
</dbReference>
<evidence type="ECO:0000256" key="6">
    <source>
        <dbReference type="HAMAP-Rule" id="MF_01216"/>
    </source>
</evidence>
<evidence type="ECO:0000256" key="1">
    <source>
        <dbReference type="ARBA" id="ARBA00022630"/>
    </source>
</evidence>
<evidence type="ECO:0000313" key="8">
    <source>
        <dbReference type="EMBL" id="TDT51955.1"/>
    </source>
</evidence>
<name>A0A4R7KDB5_9CLOT</name>
<comment type="caution">
    <text evidence="8">The sequence shown here is derived from an EMBL/GenBank/DDBJ whole genome shotgun (WGS) entry which is preliminary data.</text>
</comment>
<dbReference type="InterPro" id="IPR029039">
    <property type="entry name" value="Flavoprotein-like_sf"/>
</dbReference>
<reference evidence="8 9" key="1">
    <citation type="submission" date="2019-03" db="EMBL/GenBank/DDBJ databases">
        <title>Genomic Encyclopedia of Type Strains, Phase IV (KMG-IV): sequencing the most valuable type-strain genomes for metagenomic binning, comparative biology and taxonomic classification.</title>
        <authorList>
            <person name="Goeker M."/>
        </authorList>
    </citation>
    <scope>NUCLEOTIDE SEQUENCE [LARGE SCALE GENOMIC DNA]</scope>
    <source>
        <strain evidence="8 9">DSM 24455</strain>
    </source>
</reference>
<comment type="catalytic activity">
    <reaction evidence="6">
        <text>2 a quinone + NADH + H(+) = 2 a 1,4-benzosemiquinone + NAD(+)</text>
        <dbReference type="Rhea" id="RHEA:65952"/>
        <dbReference type="ChEBI" id="CHEBI:15378"/>
        <dbReference type="ChEBI" id="CHEBI:57540"/>
        <dbReference type="ChEBI" id="CHEBI:57945"/>
        <dbReference type="ChEBI" id="CHEBI:132124"/>
        <dbReference type="ChEBI" id="CHEBI:134225"/>
    </reaction>
</comment>
<evidence type="ECO:0000256" key="5">
    <source>
        <dbReference type="ARBA" id="ARBA00048542"/>
    </source>
</evidence>
<dbReference type="InterPro" id="IPR050104">
    <property type="entry name" value="FMN-dep_NADH:Q_OxRdtase_AzoR1"/>
</dbReference>
<dbReference type="RefSeq" id="WP_133628583.1">
    <property type="nucleotide sequence ID" value="NZ_SOAZ01000016.1"/>
</dbReference>
<comment type="function">
    <text evidence="6">Quinone reductase that provides resistance to thiol-specific stress caused by electrophilic quinones.</text>
</comment>
<dbReference type="EMBL" id="SOAZ01000016">
    <property type="protein sequence ID" value="TDT51955.1"/>
    <property type="molecule type" value="Genomic_DNA"/>
</dbReference>
<feature type="binding site" evidence="6">
    <location>
        <begin position="99"/>
        <end position="102"/>
    </location>
    <ligand>
        <name>FMN</name>
        <dbReference type="ChEBI" id="CHEBI:58210"/>
    </ligand>
</feature>
<comment type="caution">
    <text evidence="6">Lacks conserved residue(s) required for the propagation of feature annotation.</text>
</comment>
<comment type="function">
    <text evidence="6">Also exhibits azoreductase activity. Catalyzes the reductive cleavage of the azo bond in aromatic azo compounds to the corresponding amines.</text>
</comment>
<evidence type="ECO:0000313" key="9">
    <source>
        <dbReference type="Proteomes" id="UP000295325"/>
    </source>
</evidence>
<keyword evidence="2 6" id="KW-0288">FMN</keyword>
<evidence type="ECO:0000256" key="4">
    <source>
        <dbReference type="ARBA" id="ARBA00023027"/>
    </source>
</evidence>
<dbReference type="SUPFAM" id="SSF52218">
    <property type="entry name" value="Flavoproteins"/>
    <property type="match status" value="1"/>
</dbReference>
<keyword evidence="3 6" id="KW-0560">Oxidoreductase</keyword>
<sequence length="208" mass="23542">MAEVLYVYANPKPLEASFTLRLAKAFFDEYKKHHPDDKIVSLDLYKEEIPFVDEGIMKAWGMIPSSGELTADEKSKLSRLYELTDQFIRADKVVIAAPMWNFSYPPMLKTYIDTILVAGKTFKYTETGPIGLLKDKPVLHIQARGGIYSEGPMKSMEHAESYLKDVMNFIGIKNFRTVFCEGVAIDPAKGEDIFNEAAKQVVEIAKNF</sequence>
<comment type="subunit">
    <text evidence="6">Homodimer.</text>
</comment>
<keyword evidence="9" id="KW-1185">Reference proteome</keyword>
<feature type="domain" description="Flavodoxin-like fold" evidence="7">
    <location>
        <begin position="3"/>
        <end position="203"/>
    </location>
</feature>
<comment type="catalytic activity">
    <reaction evidence="5">
        <text>N,N-dimethyl-1,4-phenylenediamine + anthranilate + 2 NAD(+) = 2-(4-dimethylaminophenyl)diazenylbenzoate + 2 NADH + 2 H(+)</text>
        <dbReference type="Rhea" id="RHEA:55872"/>
        <dbReference type="ChEBI" id="CHEBI:15378"/>
        <dbReference type="ChEBI" id="CHEBI:15783"/>
        <dbReference type="ChEBI" id="CHEBI:16567"/>
        <dbReference type="ChEBI" id="CHEBI:57540"/>
        <dbReference type="ChEBI" id="CHEBI:57945"/>
        <dbReference type="ChEBI" id="CHEBI:71579"/>
        <dbReference type="EC" id="1.7.1.17"/>
    </reaction>
    <physiologicalReaction direction="right-to-left" evidence="5">
        <dbReference type="Rhea" id="RHEA:55874"/>
    </physiologicalReaction>
</comment>
<accession>A0A4R7KDB5</accession>
<dbReference type="GO" id="GO:0010181">
    <property type="term" value="F:FMN binding"/>
    <property type="evidence" value="ECO:0007669"/>
    <property type="project" value="UniProtKB-UniRule"/>
</dbReference>
<dbReference type="PANTHER" id="PTHR43741">
    <property type="entry name" value="FMN-DEPENDENT NADH-AZOREDUCTASE 1"/>
    <property type="match status" value="1"/>
</dbReference>
<dbReference type="OrthoDB" id="9805013at2"/>
<dbReference type="InterPro" id="IPR003680">
    <property type="entry name" value="Flavodoxin_fold"/>
</dbReference>
<comment type="cofactor">
    <cofactor evidence="6">
        <name>FMN</name>
        <dbReference type="ChEBI" id="CHEBI:58210"/>
    </cofactor>
    <text evidence="6">Binds 1 FMN per subunit.</text>
</comment>
<dbReference type="Proteomes" id="UP000295325">
    <property type="component" value="Unassembled WGS sequence"/>
</dbReference>
<dbReference type="HAMAP" id="MF_01216">
    <property type="entry name" value="Azoreductase_type1"/>
    <property type="match status" value="1"/>
</dbReference>
<evidence type="ECO:0000256" key="2">
    <source>
        <dbReference type="ARBA" id="ARBA00022643"/>
    </source>
</evidence>
<evidence type="ECO:0000259" key="7">
    <source>
        <dbReference type="Pfam" id="PF02525"/>
    </source>
</evidence>
<proteinExistence type="inferred from homology"/>
<dbReference type="InterPro" id="IPR023048">
    <property type="entry name" value="NADH:quinone_OxRdtase_FMN_depd"/>
</dbReference>
<comment type="similarity">
    <text evidence="6">Belongs to the azoreductase type 1 family.</text>
</comment>
<organism evidence="8 9">
    <name type="scientific">Fonticella tunisiensis</name>
    <dbReference type="NCBI Taxonomy" id="1096341"/>
    <lineage>
        <taxon>Bacteria</taxon>
        <taxon>Bacillati</taxon>
        <taxon>Bacillota</taxon>
        <taxon>Clostridia</taxon>
        <taxon>Eubacteriales</taxon>
        <taxon>Clostridiaceae</taxon>
        <taxon>Fonticella</taxon>
    </lineage>
</organism>
<dbReference type="GO" id="GO:0016655">
    <property type="term" value="F:oxidoreductase activity, acting on NAD(P)H, quinone or similar compound as acceptor"/>
    <property type="evidence" value="ECO:0007669"/>
    <property type="project" value="InterPro"/>
</dbReference>
<gene>
    <name evidence="6" type="primary">azoR</name>
    <name evidence="8" type="ORF">EDD71_11641</name>
</gene>
<evidence type="ECO:0000256" key="3">
    <source>
        <dbReference type="ARBA" id="ARBA00023002"/>
    </source>
</evidence>
<dbReference type="GO" id="GO:0016652">
    <property type="term" value="F:oxidoreductase activity, acting on NAD(P)H as acceptor"/>
    <property type="evidence" value="ECO:0007669"/>
    <property type="project" value="UniProtKB-UniRule"/>
</dbReference>
<protein>
    <recommendedName>
        <fullName evidence="6">FMN dependent NADH:quinone oxidoreductase</fullName>
        <ecNumber evidence="6">1.6.5.-</ecNumber>
    </recommendedName>
    <alternativeName>
        <fullName evidence="6">Azo-dye reductase</fullName>
    </alternativeName>
    <alternativeName>
        <fullName evidence="6">FMN-dependent NADH-azo compound oxidoreductase</fullName>
    </alternativeName>
    <alternativeName>
        <fullName evidence="6">FMN-dependent NADH-azoreductase</fullName>
        <ecNumber evidence="6">1.7.1.17</ecNumber>
    </alternativeName>
</protein>
<dbReference type="Pfam" id="PF02525">
    <property type="entry name" value="Flavodoxin_2"/>
    <property type="match status" value="1"/>
</dbReference>